<dbReference type="eggNOG" id="arCOG00044">
    <property type="taxonomic scope" value="Archaea"/>
</dbReference>
<dbReference type="KEGG" id="mfe:Mefer_0638"/>
<dbReference type="InterPro" id="IPR002500">
    <property type="entry name" value="PAPS_reduct_dom"/>
</dbReference>
<dbReference type="InterPro" id="IPR052188">
    <property type="entry name" value="Ni-pincer_cofactor_biosynth"/>
</dbReference>
<gene>
    <name evidence="2" type="ordered locus">Mefer_0638</name>
</gene>
<sequence length="294" mass="34391">MEFSEWTKSKRKLNNLDELKKDIIEQFKEKNVLDEGIVVMASGGKDSSTAIALAKDLNLKIEYLIHFYHRWSWDVSKKMVEKISEKFNIPVIFYDITDELLKRTKGAKGSSICRICKNIMKDKAVDIAKEKNIRIIMTGDSALEKVSGAVMNYLRDVYGEVKYNRMELTPVPQKYSKNKDREILFFRPLIRLSFEDILKLMNYYNIKVEKAHEVGDKFGFWREGCCLQYADEDITLSEKLFGDLYKYNKLVTEIAKKYGFRASIKLPSKRIMVVPKKEEYLELIKNALRDINES</sequence>
<dbReference type="InterPro" id="IPR014729">
    <property type="entry name" value="Rossmann-like_a/b/a_fold"/>
</dbReference>
<dbReference type="PANTHER" id="PTHR43169">
    <property type="entry name" value="EXSB FAMILY PROTEIN"/>
    <property type="match status" value="1"/>
</dbReference>
<dbReference type="Gene3D" id="3.40.50.620">
    <property type="entry name" value="HUPs"/>
    <property type="match status" value="1"/>
</dbReference>
<protein>
    <submittedName>
        <fullName evidence="2">Queuosine synthesis-like protein</fullName>
    </submittedName>
</protein>
<organism evidence="2 3">
    <name type="scientific">Methanocaldococcus fervens (strain DSM 4213 / JCM 15782 / AG86)</name>
    <name type="common">Methanococcus fervens</name>
    <dbReference type="NCBI Taxonomy" id="573064"/>
    <lineage>
        <taxon>Archaea</taxon>
        <taxon>Methanobacteriati</taxon>
        <taxon>Methanobacteriota</taxon>
        <taxon>Methanomada group</taxon>
        <taxon>Methanococci</taxon>
        <taxon>Methanococcales</taxon>
        <taxon>Methanocaldococcaceae</taxon>
        <taxon>Methanocaldococcus</taxon>
    </lineage>
</organism>
<dbReference type="PIRSF" id="PIRSF036670">
    <property type="entry name" value="ATPase_UCP036670"/>
    <property type="match status" value="1"/>
</dbReference>
<proteinExistence type="predicted"/>
<dbReference type="AlphaFoldDB" id="C7P7C5"/>
<dbReference type="CDD" id="cd01986">
    <property type="entry name" value="AANH-like"/>
    <property type="match status" value="1"/>
</dbReference>
<evidence type="ECO:0000313" key="2">
    <source>
        <dbReference type="EMBL" id="ACV24457.1"/>
    </source>
</evidence>
<dbReference type="PANTHER" id="PTHR43169:SF4">
    <property type="entry name" value="ATPASE, PP-LOOP SUPERFAMILY-RELATED"/>
    <property type="match status" value="1"/>
</dbReference>
<reference evidence="2" key="1">
    <citation type="submission" date="2009-08" db="EMBL/GenBank/DDBJ databases">
        <title>Complete sequence of chromosome of Methanocaldococcus fervens AG86.</title>
        <authorList>
            <consortium name="US DOE Joint Genome Institute"/>
            <person name="Lucas S."/>
            <person name="Copeland A."/>
            <person name="Lapidus A."/>
            <person name="Glavina del Rio T."/>
            <person name="Tice H."/>
            <person name="Bruce D."/>
            <person name="Goodwin L."/>
            <person name="Pitluck S."/>
            <person name="Chertkov O."/>
            <person name="Detter J.C."/>
            <person name="Han C."/>
            <person name="Tapia R."/>
            <person name="Larimer F."/>
            <person name="Land M."/>
            <person name="Hauser L."/>
            <person name="Kyrpides N."/>
            <person name="Ovchinnikova G."/>
            <person name="Lupa-Sieprawska M."/>
            <person name="Whitman W.B."/>
        </authorList>
    </citation>
    <scope>NUCLEOTIDE SEQUENCE [LARGE SCALE GENOMIC DNA]</scope>
    <source>
        <strain evidence="2">AG86</strain>
    </source>
</reference>
<dbReference type="Proteomes" id="UP000001495">
    <property type="component" value="Chromosome"/>
</dbReference>
<dbReference type="GO" id="GO:0003824">
    <property type="term" value="F:catalytic activity"/>
    <property type="evidence" value="ECO:0007669"/>
    <property type="project" value="InterPro"/>
</dbReference>
<evidence type="ECO:0000259" key="1">
    <source>
        <dbReference type="Pfam" id="PF01507"/>
    </source>
</evidence>
<dbReference type="STRING" id="573064.Mefer_0638"/>
<dbReference type="EMBL" id="CP001696">
    <property type="protein sequence ID" value="ACV24457.1"/>
    <property type="molecule type" value="Genomic_DNA"/>
</dbReference>
<dbReference type="OrthoDB" id="61764at2157"/>
<dbReference type="GeneID" id="8365313"/>
<dbReference type="Pfam" id="PF01507">
    <property type="entry name" value="PAPS_reduct"/>
    <property type="match status" value="1"/>
</dbReference>
<keyword evidence="3" id="KW-1185">Reference proteome</keyword>
<dbReference type="HOGENOM" id="CLU_064237_0_0_2"/>
<dbReference type="RefSeq" id="WP_015791194.1">
    <property type="nucleotide sequence ID" value="NC_013156.1"/>
</dbReference>
<evidence type="ECO:0000313" key="3">
    <source>
        <dbReference type="Proteomes" id="UP000001495"/>
    </source>
</evidence>
<accession>C7P7C5</accession>
<dbReference type="InterPro" id="IPR012122">
    <property type="entry name" value="ATPase_PP-loop_MJ1016"/>
</dbReference>
<feature type="domain" description="Phosphoadenosine phosphosulphate reductase" evidence="1">
    <location>
        <begin position="37"/>
        <end position="215"/>
    </location>
</feature>
<dbReference type="SUPFAM" id="SSF52402">
    <property type="entry name" value="Adenine nucleotide alpha hydrolases-like"/>
    <property type="match status" value="1"/>
</dbReference>
<name>C7P7C5_METFA</name>